<feature type="domain" description="NlpC/P60" evidence="6">
    <location>
        <begin position="68"/>
        <end position="194"/>
    </location>
</feature>
<evidence type="ECO:0000256" key="4">
    <source>
        <dbReference type="ARBA" id="ARBA00022807"/>
    </source>
</evidence>
<dbReference type="PROSITE" id="PS51257">
    <property type="entry name" value="PROKAR_LIPOPROTEIN"/>
    <property type="match status" value="1"/>
</dbReference>
<keyword evidence="2" id="KW-0645">Protease</keyword>
<dbReference type="PANTHER" id="PTHR47053:SF1">
    <property type="entry name" value="MUREIN DD-ENDOPEPTIDASE MEPH-RELATED"/>
    <property type="match status" value="1"/>
</dbReference>
<evidence type="ECO:0000259" key="6">
    <source>
        <dbReference type="PROSITE" id="PS51935"/>
    </source>
</evidence>
<dbReference type="InterPro" id="IPR038765">
    <property type="entry name" value="Papain-like_cys_pep_sf"/>
</dbReference>
<gene>
    <name evidence="7" type="ORF">FHK87_12740</name>
</gene>
<keyword evidence="4" id="KW-0788">Thiol protease</keyword>
<evidence type="ECO:0000256" key="3">
    <source>
        <dbReference type="ARBA" id="ARBA00022801"/>
    </source>
</evidence>
<keyword evidence="8" id="KW-1185">Reference proteome</keyword>
<comment type="caution">
    <text evidence="7">The sequence shown here is derived from an EMBL/GenBank/DDBJ whole genome shotgun (WGS) entry which is preliminary data.</text>
</comment>
<dbReference type="Pfam" id="PF00877">
    <property type="entry name" value="NLPC_P60"/>
    <property type="match status" value="1"/>
</dbReference>
<protein>
    <submittedName>
        <fullName evidence="7">NlpC/P60 family protein</fullName>
    </submittedName>
</protein>
<evidence type="ECO:0000256" key="5">
    <source>
        <dbReference type="SAM" id="MobiDB-lite"/>
    </source>
</evidence>
<dbReference type="GO" id="GO:0008234">
    <property type="term" value="F:cysteine-type peptidase activity"/>
    <property type="evidence" value="ECO:0007669"/>
    <property type="project" value="UniProtKB-KW"/>
</dbReference>
<sequence length="194" mass="21420">MKKLLYYISILTACLVLYSCGSSSKKRTVISSSKRVTTKNTPPPTKRTASTRSKAPLKNTKAPKNTGNKKIKSIVSYAKTFRGTRYKFGGTTKRGMDCSGLVYTSFKKENVVLPRTSRTMATQGKAISLKKVVVGDLLFFKTNKRKNVISHVGLVVETKGAIKFIHASTSKGVIISSLNEKYWNKAFASARRVL</sequence>
<feature type="region of interest" description="Disordered" evidence="5">
    <location>
        <begin position="29"/>
        <end position="66"/>
    </location>
</feature>
<reference evidence="7 8" key="1">
    <citation type="submission" date="2019-06" db="EMBL/GenBank/DDBJ databases">
        <authorList>
            <person name="Meng X."/>
        </authorList>
    </citation>
    <scope>NUCLEOTIDE SEQUENCE [LARGE SCALE GENOMIC DNA]</scope>
    <source>
        <strain evidence="7 8">M625</strain>
    </source>
</reference>
<dbReference type="Gene3D" id="3.90.1720.10">
    <property type="entry name" value="endopeptidase domain like (from Nostoc punctiforme)"/>
    <property type="match status" value="1"/>
</dbReference>
<evidence type="ECO:0000256" key="2">
    <source>
        <dbReference type="ARBA" id="ARBA00022670"/>
    </source>
</evidence>
<dbReference type="PROSITE" id="PS51935">
    <property type="entry name" value="NLPC_P60"/>
    <property type="match status" value="1"/>
</dbReference>
<dbReference type="Proteomes" id="UP000315540">
    <property type="component" value="Unassembled WGS sequence"/>
</dbReference>
<name>A0A504J6J0_9FLAO</name>
<dbReference type="AlphaFoldDB" id="A0A504J6J0"/>
<evidence type="ECO:0000256" key="1">
    <source>
        <dbReference type="ARBA" id="ARBA00007074"/>
    </source>
</evidence>
<keyword evidence="3" id="KW-0378">Hydrolase</keyword>
<proteinExistence type="inferred from homology"/>
<dbReference type="EMBL" id="VFWZ01000003">
    <property type="protein sequence ID" value="TPN86134.1"/>
    <property type="molecule type" value="Genomic_DNA"/>
</dbReference>
<dbReference type="OrthoDB" id="9807055at2"/>
<evidence type="ECO:0000313" key="8">
    <source>
        <dbReference type="Proteomes" id="UP000315540"/>
    </source>
</evidence>
<dbReference type="InterPro" id="IPR000064">
    <property type="entry name" value="NLP_P60_dom"/>
</dbReference>
<organism evidence="7 8">
    <name type="scientific">Aquimarina algicola</name>
    <dbReference type="NCBI Taxonomy" id="2589995"/>
    <lineage>
        <taxon>Bacteria</taxon>
        <taxon>Pseudomonadati</taxon>
        <taxon>Bacteroidota</taxon>
        <taxon>Flavobacteriia</taxon>
        <taxon>Flavobacteriales</taxon>
        <taxon>Flavobacteriaceae</taxon>
        <taxon>Aquimarina</taxon>
    </lineage>
</organism>
<feature type="compositionally biased region" description="Low complexity" evidence="5">
    <location>
        <begin position="29"/>
        <end position="40"/>
    </location>
</feature>
<evidence type="ECO:0000313" key="7">
    <source>
        <dbReference type="EMBL" id="TPN86134.1"/>
    </source>
</evidence>
<dbReference type="InterPro" id="IPR051202">
    <property type="entry name" value="Peptidase_C40"/>
</dbReference>
<dbReference type="RefSeq" id="WP_140593478.1">
    <property type="nucleotide sequence ID" value="NZ_VFWZ01000003.1"/>
</dbReference>
<dbReference type="SUPFAM" id="SSF54001">
    <property type="entry name" value="Cysteine proteinases"/>
    <property type="match status" value="1"/>
</dbReference>
<dbReference type="GO" id="GO:0006508">
    <property type="term" value="P:proteolysis"/>
    <property type="evidence" value="ECO:0007669"/>
    <property type="project" value="UniProtKB-KW"/>
</dbReference>
<accession>A0A504J6J0</accession>
<comment type="similarity">
    <text evidence="1">Belongs to the peptidase C40 family.</text>
</comment>
<dbReference type="PANTHER" id="PTHR47053">
    <property type="entry name" value="MUREIN DD-ENDOPEPTIDASE MEPH-RELATED"/>
    <property type="match status" value="1"/>
</dbReference>